<dbReference type="PANTHER" id="PTHR10869:SF246">
    <property type="entry name" value="TRANSMEMBRANE PROLYL 4-HYDROXYLASE"/>
    <property type="match status" value="1"/>
</dbReference>
<evidence type="ECO:0000313" key="8">
    <source>
        <dbReference type="EMBL" id="AIT05721.1"/>
    </source>
</evidence>
<dbReference type="HOGENOM" id="CLU_058132_3_2_5"/>
<dbReference type="Proteomes" id="UP000033200">
    <property type="component" value="Chromosome"/>
</dbReference>
<keyword evidence="9" id="KW-1185">Reference proteome</keyword>
<organism evidence="8 9">
    <name type="scientific">Sphingomonas taxi</name>
    <dbReference type="NCBI Taxonomy" id="1549858"/>
    <lineage>
        <taxon>Bacteria</taxon>
        <taxon>Pseudomonadati</taxon>
        <taxon>Pseudomonadota</taxon>
        <taxon>Alphaproteobacteria</taxon>
        <taxon>Sphingomonadales</taxon>
        <taxon>Sphingomonadaceae</taxon>
        <taxon>Sphingomonas</taxon>
    </lineage>
</organism>
<dbReference type="InterPro" id="IPR044862">
    <property type="entry name" value="Pro_4_hyd_alph_FE2OG_OXY"/>
</dbReference>
<dbReference type="Gene3D" id="2.60.120.620">
    <property type="entry name" value="q2cbj1_9rhob like domain"/>
    <property type="match status" value="1"/>
</dbReference>
<dbReference type="KEGG" id="stax:MC45_04110"/>
<dbReference type="GO" id="GO:0005506">
    <property type="term" value="F:iron ion binding"/>
    <property type="evidence" value="ECO:0007669"/>
    <property type="project" value="InterPro"/>
</dbReference>
<dbReference type="SMART" id="SM00702">
    <property type="entry name" value="P4Hc"/>
    <property type="match status" value="1"/>
</dbReference>
<gene>
    <name evidence="8" type="ORF">MC45_04110</name>
</gene>
<evidence type="ECO:0000256" key="1">
    <source>
        <dbReference type="ARBA" id="ARBA00001961"/>
    </source>
</evidence>
<dbReference type="Pfam" id="PF13640">
    <property type="entry name" value="2OG-FeII_Oxy_3"/>
    <property type="match status" value="1"/>
</dbReference>
<dbReference type="AlphaFoldDB" id="A0A097EDS8"/>
<evidence type="ECO:0000256" key="3">
    <source>
        <dbReference type="ARBA" id="ARBA00022896"/>
    </source>
</evidence>
<evidence type="ECO:0000256" key="4">
    <source>
        <dbReference type="ARBA" id="ARBA00022964"/>
    </source>
</evidence>
<dbReference type="eggNOG" id="COG3751">
    <property type="taxonomic scope" value="Bacteria"/>
</dbReference>
<dbReference type="EMBL" id="CP009571">
    <property type="protein sequence ID" value="AIT05721.1"/>
    <property type="molecule type" value="Genomic_DNA"/>
</dbReference>
<dbReference type="RefSeq" id="WP_038659861.1">
    <property type="nucleotide sequence ID" value="NZ_CP009571.1"/>
</dbReference>
<dbReference type="GO" id="GO:0031418">
    <property type="term" value="F:L-ascorbic acid binding"/>
    <property type="evidence" value="ECO:0007669"/>
    <property type="project" value="UniProtKB-KW"/>
</dbReference>
<proteinExistence type="predicted"/>
<dbReference type="PANTHER" id="PTHR10869">
    <property type="entry name" value="PROLYL 4-HYDROXYLASE ALPHA SUBUNIT"/>
    <property type="match status" value="1"/>
</dbReference>
<dbReference type="PROSITE" id="PS51471">
    <property type="entry name" value="FE2OG_OXY"/>
    <property type="match status" value="1"/>
</dbReference>
<reference evidence="8 9" key="1">
    <citation type="submission" date="2014-09" db="EMBL/GenBank/DDBJ databases">
        <title>Using Illumina technology Improving SMRT sequencing Genome Assembly by RASTools.</title>
        <authorList>
            <person name="Zhou Y."/>
            <person name="Ma T."/>
            <person name="Liu T."/>
        </authorList>
    </citation>
    <scope>NUCLEOTIDE SEQUENCE [LARGE SCALE GENOMIC DNA]</scope>
    <source>
        <strain evidence="8 9">ATCC 55669</strain>
    </source>
</reference>
<dbReference type="InterPro" id="IPR005123">
    <property type="entry name" value="Oxoglu/Fe-dep_dioxygenase_dom"/>
</dbReference>
<comment type="cofactor">
    <cofactor evidence="1">
        <name>L-ascorbate</name>
        <dbReference type="ChEBI" id="CHEBI:38290"/>
    </cofactor>
</comment>
<keyword evidence="2" id="KW-0479">Metal-binding</keyword>
<feature type="domain" description="Fe2OG dioxygenase" evidence="7">
    <location>
        <begin position="80"/>
        <end position="219"/>
    </location>
</feature>
<evidence type="ECO:0000259" key="7">
    <source>
        <dbReference type="PROSITE" id="PS51471"/>
    </source>
</evidence>
<dbReference type="InterPro" id="IPR045054">
    <property type="entry name" value="P4HA-like"/>
</dbReference>
<dbReference type="InterPro" id="IPR006620">
    <property type="entry name" value="Pro_4_hyd_alph"/>
</dbReference>
<sequence>MFARRKAPAPSPLRQQAGARVAQRLDANPAVVRAEVPAIQIYYQLDFLDAAQCATLIAMIDANRRPSSLLSDRADPGFRTSESCDMNRYAPEVQPIDEAIAALLGLPADHGETLQGQRYAAGQQFRAHHDYFHETESYWEQMQASGGQRTWTTMIYLNDVAEGGATWFPQAGFKIAPRQGLLLAWNNMNPDGTPNTATLHEGTAVVEGTKYIVTKWFRERSWLKRSN</sequence>
<name>A0A097EDS8_9SPHN</name>
<protein>
    <submittedName>
        <fullName evidence="8">Oxygenase</fullName>
    </submittedName>
</protein>
<dbReference type="STRING" id="1549858.MC45_04110"/>
<evidence type="ECO:0000256" key="5">
    <source>
        <dbReference type="ARBA" id="ARBA00023002"/>
    </source>
</evidence>
<dbReference type="GO" id="GO:0004656">
    <property type="term" value="F:procollagen-proline 4-dioxygenase activity"/>
    <property type="evidence" value="ECO:0007669"/>
    <property type="project" value="TreeGrafter"/>
</dbReference>
<keyword evidence="5" id="KW-0560">Oxidoreductase</keyword>
<accession>A0A097EDS8</accession>
<keyword evidence="4" id="KW-0223">Dioxygenase</keyword>
<evidence type="ECO:0000313" key="9">
    <source>
        <dbReference type="Proteomes" id="UP000033200"/>
    </source>
</evidence>
<evidence type="ECO:0000256" key="6">
    <source>
        <dbReference type="ARBA" id="ARBA00023004"/>
    </source>
</evidence>
<keyword evidence="6" id="KW-0408">Iron</keyword>
<keyword evidence="3" id="KW-0847">Vitamin C</keyword>
<evidence type="ECO:0000256" key="2">
    <source>
        <dbReference type="ARBA" id="ARBA00022723"/>
    </source>
</evidence>